<protein>
    <submittedName>
        <fullName evidence="2">DnaT-like ssDNA-binding domain-containing protein</fullName>
    </submittedName>
</protein>
<feature type="region of interest" description="Disordered" evidence="1">
    <location>
        <begin position="107"/>
        <end position="178"/>
    </location>
</feature>
<feature type="compositionally biased region" description="Low complexity" evidence="1">
    <location>
        <begin position="160"/>
        <end position="174"/>
    </location>
</feature>
<dbReference type="Proteomes" id="UP001621714">
    <property type="component" value="Unassembled WGS sequence"/>
</dbReference>
<proteinExistence type="predicted"/>
<keyword evidence="3" id="KW-1185">Reference proteome</keyword>
<feature type="compositionally biased region" description="Polar residues" evidence="1">
    <location>
        <begin position="124"/>
        <end position="146"/>
    </location>
</feature>
<dbReference type="RefSeq" id="WP_405337584.1">
    <property type="nucleotide sequence ID" value="NZ_JBANFI010000002.1"/>
</dbReference>
<dbReference type="EMBL" id="JBANFI010000002">
    <property type="protein sequence ID" value="MFK7160251.1"/>
    <property type="molecule type" value="Genomic_DNA"/>
</dbReference>
<comment type="caution">
    <text evidence="2">The sequence shown here is derived from an EMBL/GenBank/DDBJ whole genome shotgun (WGS) entry which is preliminary data.</text>
</comment>
<organism evidence="2 3">
    <name type="scientific">Marinospirillum alkalitolerans</name>
    <dbReference type="NCBI Taxonomy" id="3123374"/>
    <lineage>
        <taxon>Bacteria</taxon>
        <taxon>Pseudomonadati</taxon>
        <taxon>Pseudomonadota</taxon>
        <taxon>Gammaproteobacteria</taxon>
        <taxon>Oceanospirillales</taxon>
        <taxon>Oceanospirillaceae</taxon>
        <taxon>Marinospirillum</taxon>
    </lineage>
</organism>
<accession>A0ABW8PW91</accession>
<evidence type="ECO:0000313" key="3">
    <source>
        <dbReference type="Proteomes" id="UP001621714"/>
    </source>
</evidence>
<evidence type="ECO:0000256" key="1">
    <source>
        <dbReference type="SAM" id="MobiDB-lite"/>
    </source>
</evidence>
<evidence type="ECO:0000313" key="2">
    <source>
        <dbReference type="EMBL" id="MFK7160251.1"/>
    </source>
</evidence>
<sequence length="378" mass="42406">MNDGNYIPDRPIAFNRDFARLGIGVTGALMLSQAVYWSKRTSNADGWFYKTQADWEEETALSRYEQETARKRLKALGILEEKRQGIPCRCFYRVNTEKLISALQTSMRESSKLDCGNPADKTDGIQQSNTENTQRLQAETTESTHANAPDLTPANPPAQQPAEQGPAQPDQPQPMRNDWEPVIDQLTASLSMAMIPEPVAHALANDQELIGQFKIHHSVSYGREHTRTGWTAQLAKWLARDWQKMGRPQTAPEYAAQRGLDPTISGCPTQELHALWSAKLGDIKPVPTLSEWQRSKSASNLAQRWHEGFTTPLNSDPNQMRYHDQETGLSWWGGLFDAIRNSTTLSKDNWINLQRLGSLDTLAQVVGQVLLEAKGVRS</sequence>
<name>A0ABW8PW91_9GAMM</name>
<reference evidence="2 3" key="1">
    <citation type="submission" date="2024-02" db="EMBL/GenBank/DDBJ databases">
        <title>Marinospirillum sp. MEB 164 isolated from Lonar lake sediment.</title>
        <authorList>
            <person name="Joshi A."/>
            <person name="Thite S."/>
        </authorList>
    </citation>
    <scope>NUCLEOTIDE SEQUENCE [LARGE SCALE GENOMIC DNA]</scope>
    <source>
        <strain evidence="2 3">MEB164</strain>
    </source>
</reference>
<gene>
    <name evidence="2" type="ORF">V6U78_04285</name>
</gene>